<keyword evidence="9 15" id="KW-0560">Oxidoreductase</keyword>
<evidence type="ECO:0000256" key="4">
    <source>
        <dbReference type="ARBA" id="ARBA00010617"/>
    </source>
</evidence>
<accession>A0A7R9Q2E3</accession>
<gene>
    <name evidence="16" type="ORF">OSB1V03_LOCUS10039</name>
</gene>
<feature type="binding site" description="axial binding residue" evidence="14">
    <location>
        <position position="478"/>
    </location>
    <ligand>
        <name>heme</name>
        <dbReference type="ChEBI" id="CHEBI:30413"/>
    </ligand>
    <ligandPart>
        <name>Fe</name>
        <dbReference type="ChEBI" id="CHEBI:18248"/>
    </ligandPart>
</feature>
<proteinExistence type="inferred from homology"/>
<dbReference type="FunFam" id="1.10.630.10:FF:000042">
    <property type="entry name" value="Cytochrome P450"/>
    <property type="match status" value="1"/>
</dbReference>
<dbReference type="PANTHER" id="PTHR24302">
    <property type="entry name" value="CYTOCHROME P450 FAMILY 3"/>
    <property type="match status" value="1"/>
</dbReference>
<keyword evidence="6 14" id="KW-0479">Metal-binding</keyword>
<keyword evidence="17" id="KW-1185">Reference proteome</keyword>
<organism evidence="16">
    <name type="scientific">Medioppia subpectinata</name>
    <dbReference type="NCBI Taxonomy" id="1979941"/>
    <lineage>
        <taxon>Eukaryota</taxon>
        <taxon>Metazoa</taxon>
        <taxon>Ecdysozoa</taxon>
        <taxon>Arthropoda</taxon>
        <taxon>Chelicerata</taxon>
        <taxon>Arachnida</taxon>
        <taxon>Acari</taxon>
        <taxon>Acariformes</taxon>
        <taxon>Sarcoptiformes</taxon>
        <taxon>Oribatida</taxon>
        <taxon>Brachypylina</taxon>
        <taxon>Oppioidea</taxon>
        <taxon>Oppiidae</taxon>
        <taxon>Medioppia</taxon>
    </lineage>
</organism>
<dbReference type="GO" id="GO:0005789">
    <property type="term" value="C:endoplasmic reticulum membrane"/>
    <property type="evidence" value="ECO:0007669"/>
    <property type="project" value="UniProtKB-SubCell"/>
</dbReference>
<keyword evidence="11 15" id="KW-0503">Monooxygenase</keyword>
<evidence type="ECO:0000313" key="16">
    <source>
        <dbReference type="EMBL" id="CAD7629624.1"/>
    </source>
</evidence>
<keyword evidence="10 14" id="KW-0408">Iron</keyword>
<dbReference type="InterPro" id="IPR036396">
    <property type="entry name" value="Cyt_P450_sf"/>
</dbReference>
<dbReference type="InterPro" id="IPR001128">
    <property type="entry name" value="Cyt_P450"/>
</dbReference>
<protein>
    <recommendedName>
        <fullName evidence="18">Cytochrome P450</fullName>
    </recommendedName>
</protein>
<dbReference type="GO" id="GO:0016705">
    <property type="term" value="F:oxidoreductase activity, acting on paired donors, with incorporation or reduction of molecular oxygen"/>
    <property type="evidence" value="ECO:0007669"/>
    <property type="project" value="InterPro"/>
</dbReference>
<keyword evidence="5 14" id="KW-0349">Heme</keyword>
<evidence type="ECO:0000256" key="10">
    <source>
        <dbReference type="ARBA" id="ARBA00023004"/>
    </source>
</evidence>
<comment type="similarity">
    <text evidence="4 15">Belongs to the cytochrome P450 family.</text>
</comment>
<evidence type="ECO:0000256" key="15">
    <source>
        <dbReference type="RuleBase" id="RU000461"/>
    </source>
</evidence>
<evidence type="ECO:0000256" key="14">
    <source>
        <dbReference type="PIRSR" id="PIRSR602401-1"/>
    </source>
</evidence>
<dbReference type="InterPro" id="IPR017972">
    <property type="entry name" value="Cyt_P450_CS"/>
</dbReference>
<keyword evidence="12" id="KW-0472">Membrane</keyword>
<sequence>MGTNYIYKTSFVFKLKWCRILNYWSERNISGPKPIPLFGNNLTLLLKPSSVVDMEWFNSYGRLYGVYNCDKPSLLVSDAALIKQIMVEYFHAFTNRPNALQDEMTVNTVIHARDGHWKRLRTIISPTFTSGKLKHMYPLIDECCGDLLAALDRQVSANNNTGQLRPTQVELKQLMNAYSMDVIARTAFATKINLYFDQNNPLLNKSLLYVTNQFSIRIWHKILAMILPTFITDTICWKWLITGGGPPVTTSLIAIARRLLAERKTSAQKHHDFLQLLIDAKAEVVDDSNTETTGADTEADDKLIAESRALSGLVGKKLTEVEILAQSALFFTVGYNNTSTTLSYCTYELAVNPDIQDRLVAEISAAYNENTADIDYDTLWLRLPLLDAVVSETLRRYPPVYRIIRQASENVVLTTGGDGLQAMIEKDFIVEIPVYALHHDPDYFPDPFAFKPDRFLPDNRHNIKPYTYMPFGVGPRNCVATRFAMLELKLTMVKMLQQFRFYRVPDTDVPPVLMIGREDLQAKRVVVGADSDK</sequence>
<dbReference type="GO" id="GO:0008395">
    <property type="term" value="F:steroid hydroxylase activity"/>
    <property type="evidence" value="ECO:0007669"/>
    <property type="project" value="TreeGrafter"/>
</dbReference>
<dbReference type="CDD" id="cd11055">
    <property type="entry name" value="CYP3A-like"/>
    <property type="match status" value="1"/>
</dbReference>
<dbReference type="SUPFAM" id="SSF48264">
    <property type="entry name" value="Cytochrome P450"/>
    <property type="match status" value="1"/>
</dbReference>
<comment type="subcellular location">
    <subcellularLocation>
        <location evidence="3">Endoplasmic reticulum membrane</location>
        <topology evidence="3">Peripheral membrane protein</topology>
    </subcellularLocation>
    <subcellularLocation>
        <location evidence="2">Microsome membrane</location>
        <topology evidence="2">Peripheral membrane protein</topology>
    </subcellularLocation>
</comment>
<evidence type="ECO:0000256" key="3">
    <source>
        <dbReference type="ARBA" id="ARBA00004406"/>
    </source>
</evidence>
<dbReference type="InterPro" id="IPR050705">
    <property type="entry name" value="Cytochrome_P450_3A"/>
</dbReference>
<dbReference type="PRINTS" id="PR00385">
    <property type="entry name" value="P450"/>
</dbReference>
<evidence type="ECO:0000256" key="13">
    <source>
        <dbReference type="ARBA" id="ARBA00043906"/>
    </source>
</evidence>
<evidence type="ECO:0000256" key="7">
    <source>
        <dbReference type="ARBA" id="ARBA00022824"/>
    </source>
</evidence>
<dbReference type="PROSITE" id="PS00086">
    <property type="entry name" value="CYTOCHROME_P450"/>
    <property type="match status" value="1"/>
</dbReference>
<dbReference type="PANTHER" id="PTHR24302:SF15">
    <property type="entry name" value="FATTY-ACID PEROXYGENASE"/>
    <property type="match status" value="1"/>
</dbReference>
<evidence type="ECO:0008006" key="18">
    <source>
        <dbReference type="Google" id="ProtNLM"/>
    </source>
</evidence>
<evidence type="ECO:0000256" key="1">
    <source>
        <dbReference type="ARBA" id="ARBA00001971"/>
    </source>
</evidence>
<dbReference type="EMBL" id="CAJPIZ010007088">
    <property type="protein sequence ID" value="CAG2110054.1"/>
    <property type="molecule type" value="Genomic_DNA"/>
</dbReference>
<evidence type="ECO:0000256" key="2">
    <source>
        <dbReference type="ARBA" id="ARBA00004174"/>
    </source>
</evidence>
<keyword evidence="8" id="KW-0492">Microsome</keyword>
<evidence type="ECO:0000256" key="5">
    <source>
        <dbReference type="ARBA" id="ARBA00022617"/>
    </source>
</evidence>
<dbReference type="Pfam" id="PF00067">
    <property type="entry name" value="p450"/>
    <property type="match status" value="1"/>
</dbReference>
<dbReference type="AlphaFoldDB" id="A0A7R9Q2E3"/>
<dbReference type="PRINTS" id="PR00463">
    <property type="entry name" value="EP450I"/>
</dbReference>
<evidence type="ECO:0000256" key="6">
    <source>
        <dbReference type="ARBA" id="ARBA00022723"/>
    </source>
</evidence>
<dbReference type="Proteomes" id="UP000759131">
    <property type="component" value="Unassembled WGS sequence"/>
</dbReference>
<evidence type="ECO:0000313" key="17">
    <source>
        <dbReference type="Proteomes" id="UP000759131"/>
    </source>
</evidence>
<keyword evidence="7" id="KW-0256">Endoplasmic reticulum</keyword>
<evidence type="ECO:0000256" key="11">
    <source>
        <dbReference type="ARBA" id="ARBA00023033"/>
    </source>
</evidence>
<evidence type="ECO:0000256" key="8">
    <source>
        <dbReference type="ARBA" id="ARBA00022848"/>
    </source>
</evidence>
<evidence type="ECO:0000256" key="12">
    <source>
        <dbReference type="ARBA" id="ARBA00023136"/>
    </source>
</evidence>
<dbReference type="GO" id="GO:0020037">
    <property type="term" value="F:heme binding"/>
    <property type="evidence" value="ECO:0007669"/>
    <property type="project" value="InterPro"/>
</dbReference>
<evidence type="ECO:0000256" key="9">
    <source>
        <dbReference type="ARBA" id="ARBA00023002"/>
    </source>
</evidence>
<dbReference type="EMBL" id="OC861663">
    <property type="protein sequence ID" value="CAD7629624.1"/>
    <property type="molecule type" value="Genomic_DNA"/>
</dbReference>
<dbReference type="Gene3D" id="1.10.630.10">
    <property type="entry name" value="Cytochrome P450"/>
    <property type="match status" value="1"/>
</dbReference>
<reference evidence="16" key="1">
    <citation type="submission" date="2020-11" db="EMBL/GenBank/DDBJ databases">
        <authorList>
            <person name="Tran Van P."/>
        </authorList>
    </citation>
    <scope>NUCLEOTIDE SEQUENCE</scope>
</reference>
<dbReference type="InterPro" id="IPR002401">
    <property type="entry name" value="Cyt_P450_E_grp-I"/>
</dbReference>
<dbReference type="OrthoDB" id="6428965at2759"/>
<dbReference type="GO" id="GO:0005506">
    <property type="term" value="F:iron ion binding"/>
    <property type="evidence" value="ECO:0007669"/>
    <property type="project" value="InterPro"/>
</dbReference>
<comment type="function">
    <text evidence="13">Cytochromes P450 are a group of heme-thiolate monooxygenases. They oxidize a variety of structurally unrelated compounds, including steroids, fatty acids, and xenobiotics.</text>
</comment>
<name>A0A7R9Q2E3_9ACAR</name>
<comment type="cofactor">
    <cofactor evidence="1 14">
        <name>heme</name>
        <dbReference type="ChEBI" id="CHEBI:30413"/>
    </cofactor>
</comment>